<dbReference type="Proteomes" id="UP000479691">
    <property type="component" value="Unassembled WGS sequence"/>
</dbReference>
<dbReference type="EMBL" id="JAABOE010000082">
    <property type="protein sequence ID" value="KAF3169102.1"/>
    <property type="molecule type" value="Genomic_DNA"/>
</dbReference>
<sequence length="295" mass="33038">MRHQRRSLSSQALFAVITILYCSILVGSRSVGMRKLKLQKRANDYKVVWERQKKVGPPLSPASDQATLPKNMGPLNFYQKECEVGMFDKGPGDDFGWSGQPFSGGHSQEGACLKVNDLKPGLGNKISAYAVTGYCECEFFDDSDCQTGLFSAFNRADSSLKSNGPHDNMIESFRCKKMDHIDDFVSGSIHFEGGSVRGAYNRGSKVSVREWNFEVKKERLYTDCVPLPDVFPIRYYKINGVTCDFFGGAGCTNLQFTAGHAGKTDKRFPTEAPKYLRSFKCYPPYGIMWGPRDDR</sequence>
<gene>
    <name evidence="2" type="ORF">TWF788_010719</name>
</gene>
<evidence type="ECO:0000313" key="2">
    <source>
        <dbReference type="EMBL" id="KAF3169102.1"/>
    </source>
</evidence>
<reference evidence="2 3" key="1">
    <citation type="submission" date="2019-06" db="EMBL/GenBank/DDBJ databases">
        <authorList>
            <person name="Palmer J.M."/>
        </authorList>
    </citation>
    <scope>NUCLEOTIDE SEQUENCE [LARGE SCALE GENOMIC DNA]</scope>
    <source>
        <strain evidence="2 3">TWF788</strain>
    </source>
</reference>
<proteinExistence type="predicted"/>
<protein>
    <submittedName>
        <fullName evidence="2">Uncharacterized protein</fullName>
    </submittedName>
</protein>
<feature type="transmembrane region" description="Helical" evidence="1">
    <location>
        <begin position="12"/>
        <end position="31"/>
    </location>
</feature>
<keyword evidence="1" id="KW-0472">Membrane</keyword>
<evidence type="ECO:0000313" key="3">
    <source>
        <dbReference type="Proteomes" id="UP000479691"/>
    </source>
</evidence>
<dbReference type="AlphaFoldDB" id="A0A7C8KDN5"/>
<name>A0A7C8KDN5_ORBOL</name>
<comment type="caution">
    <text evidence="2">The sequence shown here is derived from an EMBL/GenBank/DDBJ whole genome shotgun (WGS) entry which is preliminary data.</text>
</comment>
<keyword evidence="1" id="KW-1133">Transmembrane helix</keyword>
<accession>A0A7C8KDN5</accession>
<organism evidence="2 3">
    <name type="scientific">Orbilia oligospora</name>
    <name type="common">Nematode-trapping fungus</name>
    <name type="synonym">Arthrobotrys oligospora</name>
    <dbReference type="NCBI Taxonomy" id="2813651"/>
    <lineage>
        <taxon>Eukaryota</taxon>
        <taxon>Fungi</taxon>
        <taxon>Dikarya</taxon>
        <taxon>Ascomycota</taxon>
        <taxon>Pezizomycotina</taxon>
        <taxon>Orbiliomycetes</taxon>
        <taxon>Orbiliales</taxon>
        <taxon>Orbiliaceae</taxon>
        <taxon>Orbilia</taxon>
    </lineage>
</organism>
<keyword evidence="1" id="KW-0812">Transmembrane</keyword>
<evidence type="ECO:0000256" key="1">
    <source>
        <dbReference type="SAM" id="Phobius"/>
    </source>
</evidence>